<dbReference type="PROSITE" id="PS51480">
    <property type="entry name" value="DHAL"/>
    <property type="match status" value="1"/>
</dbReference>
<accession>C7LYL5</accession>
<dbReference type="Proteomes" id="UP000000771">
    <property type="component" value="Chromosome"/>
</dbReference>
<keyword evidence="5" id="KW-1185">Reference proteome</keyword>
<gene>
    <name evidence="4" type="ordered locus">Afer_0878</name>
</gene>
<dbReference type="Pfam" id="PF02734">
    <property type="entry name" value="Dak2"/>
    <property type="match status" value="1"/>
</dbReference>
<dbReference type="GO" id="GO:0004371">
    <property type="term" value="F:glycerone kinase activity"/>
    <property type="evidence" value="ECO:0007669"/>
    <property type="project" value="InterPro"/>
</dbReference>
<keyword evidence="1" id="KW-0808">Transferase</keyword>
<dbReference type="SUPFAM" id="SSF101473">
    <property type="entry name" value="DhaL-like"/>
    <property type="match status" value="1"/>
</dbReference>
<evidence type="ECO:0000259" key="3">
    <source>
        <dbReference type="PROSITE" id="PS51480"/>
    </source>
</evidence>
<sequence length="209" mass="21539">MSEPGSLAWWHDVWRCFAASVRDQRTWLDDLDAAIGDGDHGTNLNRGLERALGALETSQTPRAGLRSVGMALLGTVGGASGALWGFGWTKASAAAGDGTGAPTPDEVVATLSLFRDAVLERGHAELGDKTMVDVLVPALASLAAELGTQRSFAEAAATAASVASERAESTIPLVARKGRASYLGERSAGHEDPGAASMALFFACLGEVS</sequence>
<dbReference type="RefSeq" id="WP_015798312.1">
    <property type="nucleotide sequence ID" value="NC_013124.1"/>
</dbReference>
<protein>
    <submittedName>
        <fullName evidence="4">Dihydroxyacetone kinase, L subunit</fullName>
    </submittedName>
</protein>
<dbReference type="Gene3D" id="1.25.40.340">
    <property type="match status" value="1"/>
</dbReference>
<evidence type="ECO:0000256" key="1">
    <source>
        <dbReference type="ARBA" id="ARBA00022679"/>
    </source>
</evidence>
<dbReference type="HOGENOM" id="CLU_066424_2_0_11"/>
<proteinExistence type="predicted"/>
<evidence type="ECO:0000256" key="2">
    <source>
        <dbReference type="ARBA" id="ARBA00022777"/>
    </source>
</evidence>
<dbReference type="eggNOG" id="COG1461">
    <property type="taxonomic scope" value="Bacteria"/>
</dbReference>
<dbReference type="SMART" id="SM01120">
    <property type="entry name" value="Dak2"/>
    <property type="match status" value="1"/>
</dbReference>
<evidence type="ECO:0000313" key="5">
    <source>
        <dbReference type="Proteomes" id="UP000000771"/>
    </source>
</evidence>
<dbReference type="STRING" id="525909.Afer_0878"/>
<dbReference type="InterPro" id="IPR050861">
    <property type="entry name" value="Dihydroxyacetone_Kinase"/>
</dbReference>
<reference evidence="4 5" key="1">
    <citation type="journal article" date="2009" name="Stand. Genomic Sci.">
        <title>Complete genome sequence of Acidimicrobium ferrooxidans type strain (ICP).</title>
        <authorList>
            <person name="Clum A."/>
            <person name="Nolan M."/>
            <person name="Lang E."/>
            <person name="Glavina Del Rio T."/>
            <person name="Tice H."/>
            <person name="Copeland A."/>
            <person name="Cheng J.F."/>
            <person name="Lucas S."/>
            <person name="Chen F."/>
            <person name="Bruce D."/>
            <person name="Goodwin L."/>
            <person name="Pitluck S."/>
            <person name="Ivanova N."/>
            <person name="Mavrommatis K."/>
            <person name="Mikhailova N."/>
            <person name="Pati A."/>
            <person name="Chen A."/>
            <person name="Palaniappan K."/>
            <person name="Goker M."/>
            <person name="Spring S."/>
            <person name="Land M."/>
            <person name="Hauser L."/>
            <person name="Chang Y.J."/>
            <person name="Jeffries C.C."/>
            <person name="Chain P."/>
            <person name="Bristow J."/>
            <person name="Eisen J.A."/>
            <person name="Markowitz V."/>
            <person name="Hugenholtz P."/>
            <person name="Kyrpides N.C."/>
            <person name="Klenk H.P."/>
            <person name="Lapidus A."/>
        </authorList>
    </citation>
    <scope>NUCLEOTIDE SEQUENCE [LARGE SCALE GENOMIC DNA]</scope>
    <source>
        <strain evidence="5">DSM 10331 / JCM 15462 / NBRC 103882 / ICP</strain>
    </source>
</reference>
<feature type="domain" description="DhaL" evidence="3">
    <location>
        <begin position="8"/>
        <end position="207"/>
    </location>
</feature>
<dbReference type="KEGG" id="afo:Afer_0878"/>
<dbReference type="InterPro" id="IPR012737">
    <property type="entry name" value="DhaK_L_YcgS"/>
</dbReference>
<dbReference type="PANTHER" id="PTHR28629:SF4">
    <property type="entry name" value="TRIOKINASE_FMN CYCLASE"/>
    <property type="match status" value="1"/>
</dbReference>
<dbReference type="AlphaFoldDB" id="C7LYL5"/>
<organism evidence="4 5">
    <name type="scientific">Acidimicrobium ferrooxidans (strain DSM 10331 / JCM 15462 / NBRC 103882 / ICP)</name>
    <dbReference type="NCBI Taxonomy" id="525909"/>
    <lineage>
        <taxon>Bacteria</taxon>
        <taxon>Bacillati</taxon>
        <taxon>Actinomycetota</taxon>
        <taxon>Acidimicrobiia</taxon>
        <taxon>Acidimicrobiales</taxon>
        <taxon>Acidimicrobiaceae</taxon>
        <taxon>Acidimicrobium</taxon>
    </lineage>
</organism>
<keyword evidence="2 4" id="KW-0418">Kinase</keyword>
<dbReference type="EMBL" id="CP001631">
    <property type="protein sequence ID" value="ACU53823.1"/>
    <property type="molecule type" value="Genomic_DNA"/>
</dbReference>
<dbReference type="OrthoDB" id="9800291at2"/>
<dbReference type="GO" id="GO:0019563">
    <property type="term" value="P:glycerol catabolic process"/>
    <property type="evidence" value="ECO:0007669"/>
    <property type="project" value="TreeGrafter"/>
</dbReference>
<dbReference type="PANTHER" id="PTHR28629">
    <property type="entry name" value="TRIOKINASE/FMN CYCLASE"/>
    <property type="match status" value="1"/>
</dbReference>
<dbReference type="InterPro" id="IPR004007">
    <property type="entry name" value="DhaL_dom"/>
</dbReference>
<evidence type="ECO:0000313" key="4">
    <source>
        <dbReference type="EMBL" id="ACU53823.1"/>
    </source>
</evidence>
<dbReference type="FunFam" id="1.25.40.340:FF:000002">
    <property type="entry name" value="Dihydroxyacetone kinase, L subunit"/>
    <property type="match status" value="1"/>
</dbReference>
<dbReference type="InterPro" id="IPR036117">
    <property type="entry name" value="DhaL_dom_sf"/>
</dbReference>
<dbReference type="NCBIfam" id="TIGR02365">
    <property type="entry name" value="dha_L_ycgS"/>
    <property type="match status" value="1"/>
</dbReference>
<name>C7LYL5_ACIFD</name>
<dbReference type="GO" id="GO:0005829">
    <property type="term" value="C:cytosol"/>
    <property type="evidence" value="ECO:0007669"/>
    <property type="project" value="TreeGrafter"/>
</dbReference>